<protein>
    <submittedName>
        <fullName evidence="2">AMP-activated protein kinase glycogen-binding domain-containing protein</fullName>
    </submittedName>
</protein>
<dbReference type="WBParaSite" id="JU765_v2.g4459.t1">
    <property type="protein sequence ID" value="JU765_v2.g4459.t1"/>
    <property type="gene ID" value="JU765_v2.g4459"/>
</dbReference>
<name>A0AC34R870_9BILA</name>
<accession>A0AC34R870</accession>
<proteinExistence type="predicted"/>
<sequence>RLSAIVDPIKSDFVLAQVTRLLETTVAGNQTKDKSSTMKTQRTQNTTDSTQKSIRNATQSKSETSLSATSPISPPITTKSKTSTSPTKESRKGGGKDDWSSSPGEFTDDFSTCSSYSSSGSQCSCSSCGISREKAGLDTPPSTDPMTARTEALANDLQQLFAAQMRQKESEQVLGILPMNPHGSTSAGCQECQTRKLHPVTFRWYNDESQQVYLSGSFVNWQAKIPMQRLVHKDDLFGTPRSAGFILQLKLPRGHHEYKFIVDRKWALDADHQPVMTNKDGHIHHVIHSSEFVMPGVGSPGFYKKRGNFRPNPSGRKFNENADGGPGGDRRPRRGNFHGLKPEHADDNHNHRVRDRDEKPNRQHKTVAETLSELNFGHLRITEKAHIISKIPDGHGCTIIGVRTPEGEMRSSMKYDRELMLALSHSPYSISQPDDFLKIVKDSEELLPPYPQRYIPLEFVAKNSVPVAAPVPVVPPQTVTETAA</sequence>
<dbReference type="Proteomes" id="UP000887576">
    <property type="component" value="Unplaced"/>
</dbReference>
<organism evidence="1 2">
    <name type="scientific">Panagrolaimus sp. JU765</name>
    <dbReference type="NCBI Taxonomy" id="591449"/>
    <lineage>
        <taxon>Eukaryota</taxon>
        <taxon>Metazoa</taxon>
        <taxon>Ecdysozoa</taxon>
        <taxon>Nematoda</taxon>
        <taxon>Chromadorea</taxon>
        <taxon>Rhabditida</taxon>
        <taxon>Tylenchina</taxon>
        <taxon>Panagrolaimomorpha</taxon>
        <taxon>Panagrolaimoidea</taxon>
        <taxon>Panagrolaimidae</taxon>
        <taxon>Panagrolaimus</taxon>
    </lineage>
</organism>
<reference evidence="2" key="1">
    <citation type="submission" date="2022-11" db="UniProtKB">
        <authorList>
            <consortium name="WormBaseParasite"/>
        </authorList>
    </citation>
    <scope>IDENTIFICATION</scope>
</reference>
<evidence type="ECO:0000313" key="1">
    <source>
        <dbReference type="Proteomes" id="UP000887576"/>
    </source>
</evidence>
<evidence type="ECO:0000313" key="2">
    <source>
        <dbReference type="WBParaSite" id="JU765_v2.g4459.t1"/>
    </source>
</evidence>